<evidence type="ECO:0000313" key="1">
    <source>
        <dbReference type="EMBL" id="CAH0551061.1"/>
    </source>
</evidence>
<name>A0A9P0AZ32_BRAAE</name>
<dbReference type="EMBL" id="OV121133">
    <property type="protein sequence ID" value="CAH0551061.1"/>
    <property type="molecule type" value="Genomic_DNA"/>
</dbReference>
<evidence type="ECO:0000313" key="2">
    <source>
        <dbReference type="Proteomes" id="UP001154078"/>
    </source>
</evidence>
<dbReference type="OrthoDB" id="6784066at2759"/>
<sequence>MASFLLKINSSAAAEEKEVIKAEELLEGEVYPIKEIKIVKGGFGDLPLVELEEFKVFLPKRMTEAVAASLQDLNTGKFGLVYLGKKEFKDAKYKPTPTFEIRQI</sequence>
<dbReference type="AlphaFoldDB" id="A0A9P0AZ32"/>
<dbReference type="Proteomes" id="UP001154078">
    <property type="component" value="Chromosome 2"/>
</dbReference>
<keyword evidence="2" id="KW-1185">Reference proteome</keyword>
<reference evidence="1" key="1">
    <citation type="submission" date="2021-12" db="EMBL/GenBank/DDBJ databases">
        <authorList>
            <person name="King R."/>
        </authorList>
    </citation>
    <scope>NUCLEOTIDE SEQUENCE</scope>
</reference>
<protein>
    <submittedName>
        <fullName evidence="1">Uncharacterized protein</fullName>
    </submittedName>
</protein>
<accession>A0A9P0AZ32</accession>
<gene>
    <name evidence="1" type="ORF">MELIAE_LOCUS3743</name>
</gene>
<proteinExistence type="predicted"/>
<organism evidence="1 2">
    <name type="scientific">Brassicogethes aeneus</name>
    <name type="common">Rape pollen beetle</name>
    <name type="synonym">Meligethes aeneus</name>
    <dbReference type="NCBI Taxonomy" id="1431903"/>
    <lineage>
        <taxon>Eukaryota</taxon>
        <taxon>Metazoa</taxon>
        <taxon>Ecdysozoa</taxon>
        <taxon>Arthropoda</taxon>
        <taxon>Hexapoda</taxon>
        <taxon>Insecta</taxon>
        <taxon>Pterygota</taxon>
        <taxon>Neoptera</taxon>
        <taxon>Endopterygota</taxon>
        <taxon>Coleoptera</taxon>
        <taxon>Polyphaga</taxon>
        <taxon>Cucujiformia</taxon>
        <taxon>Nitidulidae</taxon>
        <taxon>Meligethinae</taxon>
        <taxon>Brassicogethes</taxon>
    </lineage>
</organism>